<dbReference type="AlphaFoldDB" id="A0A919U5J1"/>
<organism evidence="1 2">
    <name type="scientific">Dactylosporangium siamense</name>
    <dbReference type="NCBI Taxonomy" id="685454"/>
    <lineage>
        <taxon>Bacteria</taxon>
        <taxon>Bacillati</taxon>
        <taxon>Actinomycetota</taxon>
        <taxon>Actinomycetes</taxon>
        <taxon>Micromonosporales</taxon>
        <taxon>Micromonosporaceae</taxon>
        <taxon>Dactylosporangium</taxon>
    </lineage>
</organism>
<sequence>MLVAPALPAPGLPSVVMTDVVIDLDTPVRPEPAPRQVRLPRVLLLAACALFAAAPATAPVTVSFAHQLPIPSYCTGAPMPGGRLNIVEGDVYVILDGQNGVVISTGPCPRR</sequence>
<proteinExistence type="predicted"/>
<dbReference type="EMBL" id="BONQ01000014">
    <property type="protein sequence ID" value="GIG42402.1"/>
    <property type="molecule type" value="Genomic_DNA"/>
</dbReference>
<protein>
    <submittedName>
        <fullName evidence="1">Uncharacterized protein</fullName>
    </submittedName>
</protein>
<accession>A0A919U5J1</accession>
<evidence type="ECO:0000313" key="2">
    <source>
        <dbReference type="Proteomes" id="UP000660611"/>
    </source>
</evidence>
<evidence type="ECO:0000313" key="1">
    <source>
        <dbReference type="EMBL" id="GIG42402.1"/>
    </source>
</evidence>
<dbReference type="Proteomes" id="UP000660611">
    <property type="component" value="Unassembled WGS sequence"/>
</dbReference>
<keyword evidence="2" id="KW-1185">Reference proteome</keyword>
<name>A0A919U5J1_9ACTN</name>
<gene>
    <name evidence="1" type="ORF">Dsi01nite_004430</name>
</gene>
<comment type="caution">
    <text evidence="1">The sequence shown here is derived from an EMBL/GenBank/DDBJ whole genome shotgun (WGS) entry which is preliminary data.</text>
</comment>
<reference evidence="1" key="1">
    <citation type="submission" date="2021-01" db="EMBL/GenBank/DDBJ databases">
        <title>Whole genome shotgun sequence of Dactylosporangium siamense NBRC 106093.</title>
        <authorList>
            <person name="Komaki H."/>
            <person name="Tamura T."/>
        </authorList>
    </citation>
    <scope>NUCLEOTIDE SEQUENCE</scope>
    <source>
        <strain evidence="1">NBRC 106093</strain>
    </source>
</reference>